<keyword evidence="8" id="KW-1185">Reference proteome</keyword>
<feature type="domain" description="RNA polymerase sigma-70 region 2" evidence="5">
    <location>
        <begin position="30"/>
        <end position="95"/>
    </location>
</feature>
<comment type="similarity">
    <text evidence="1">Belongs to the sigma-70 factor family. ECF subfamily.</text>
</comment>
<dbReference type="OrthoDB" id="1453134at2"/>
<dbReference type="RefSeq" id="WP_036874027.1">
    <property type="nucleotide sequence ID" value="NZ_JBGYTE010000012.1"/>
</dbReference>
<proteinExistence type="inferred from homology"/>
<dbReference type="GO" id="GO:0016987">
    <property type="term" value="F:sigma factor activity"/>
    <property type="evidence" value="ECO:0007669"/>
    <property type="project" value="UniProtKB-KW"/>
</dbReference>
<dbReference type="InterPro" id="IPR039425">
    <property type="entry name" value="RNA_pol_sigma-70-like"/>
</dbReference>
<protein>
    <submittedName>
        <fullName evidence="7">RNA polymerase sigma 70</fullName>
    </submittedName>
</protein>
<reference evidence="7 8" key="1">
    <citation type="submission" date="2014-09" db="EMBL/GenBank/DDBJ databases">
        <title>Draft Genome Sequence of Porphyromonas macacae COT-192_OH2859.</title>
        <authorList>
            <person name="Wallis C."/>
            <person name="Deusch O."/>
            <person name="O'Flynn C."/>
            <person name="Davis I."/>
            <person name="Horsfall A."/>
            <person name="Kirkwood N."/>
            <person name="Harris S."/>
            <person name="Eisen J.A."/>
            <person name="Coil D.A."/>
            <person name="Darling A.E."/>
            <person name="Jospin G."/>
            <person name="Alexiev A."/>
        </authorList>
    </citation>
    <scope>NUCLEOTIDE SEQUENCE [LARGE SCALE GENOMIC DNA]</scope>
    <source>
        <strain evidence="8">COT-192 OH2859</strain>
    </source>
</reference>
<dbReference type="PANTHER" id="PTHR43133:SF46">
    <property type="entry name" value="RNA POLYMERASE SIGMA-70 FACTOR ECF SUBFAMILY"/>
    <property type="match status" value="1"/>
</dbReference>
<dbReference type="SUPFAM" id="SSF88659">
    <property type="entry name" value="Sigma3 and sigma4 domains of RNA polymerase sigma factors"/>
    <property type="match status" value="1"/>
</dbReference>
<dbReference type="GO" id="GO:0003677">
    <property type="term" value="F:DNA binding"/>
    <property type="evidence" value="ECO:0007669"/>
    <property type="project" value="InterPro"/>
</dbReference>
<dbReference type="InterPro" id="IPR007627">
    <property type="entry name" value="RNA_pol_sigma70_r2"/>
</dbReference>
<dbReference type="AlphaFoldDB" id="A0A0A2E583"/>
<comment type="caution">
    <text evidence="7">The sequence shown here is derived from an EMBL/GenBank/DDBJ whole genome shotgun (WGS) entry which is preliminary data.</text>
</comment>
<dbReference type="InterPro" id="IPR013325">
    <property type="entry name" value="RNA_pol_sigma_r2"/>
</dbReference>
<evidence type="ECO:0000313" key="7">
    <source>
        <dbReference type="EMBL" id="KGN74053.1"/>
    </source>
</evidence>
<evidence type="ECO:0000256" key="2">
    <source>
        <dbReference type="ARBA" id="ARBA00023015"/>
    </source>
</evidence>
<dbReference type="InterPro" id="IPR014284">
    <property type="entry name" value="RNA_pol_sigma-70_dom"/>
</dbReference>
<dbReference type="Pfam" id="PF04542">
    <property type="entry name" value="Sigma70_r2"/>
    <property type="match status" value="1"/>
</dbReference>
<dbReference type="EMBL" id="JRFA01000016">
    <property type="protein sequence ID" value="KGN74053.1"/>
    <property type="molecule type" value="Genomic_DNA"/>
</dbReference>
<accession>A0A0A2E583</accession>
<name>A0A0A2E583_9PORP</name>
<dbReference type="CDD" id="cd06171">
    <property type="entry name" value="Sigma70_r4"/>
    <property type="match status" value="1"/>
</dbReference>
<dbReference type="GO" id="GO:0006352">
    <property type="term" value="P:DNA-templated transcription initiation"/>
    <property type="evidence" value="ECO:0007669"/>
    <property type="project" value="InterPro"/>
</dbReference>
<dbReference type="Gene3D" id="1.10.10.10">
    <property type="entry name" value="Winged helix-like DNA-binding domain superfamily/Winged helix DNA-binding domain"/>
    <property type="match status" value="1"/>
</dbReference>
<evidence type="ECO:0000256" key="4">
    <source>
        <dbReference type="ARBA" id="ARBA00023163"/>
    </source>
</evidence>
<dbReference type="NCBIfam" id="TIGR02937">
    <property type="entry name" value="sigma70-ECF"/>
    <property type="match status" value="1"/>
</dbReference>
<keyword evidence="2" id="KW-0805">Transcription regulation</keyword>
<gene>
    <name evidence="7" type="ORF">HQ47_06200</name>
</gene>
<evidence type="ECO:0000259" key="6">
    <source>
        <dbReference type="Pfam" id="PF08281"/>
    </source>
</evidence>
<sequence>MTKAHSASMEKDQYILELFQTAPKEAFRLLFDTYHLKLCLFVVRFTDSFEMAEDIVQDFFVYFWEKKSYRQIKHNLRRYLYTSVRNASVAALQKHNLLSMETLSGIDMQHFMEDIEKGEEEEQKEEHFRLLPGKLEKLTPQERLVVTAVILENKKYKEAAGELNISINTLKTLLSRALKRLRKEYNLFSLFL</sequence>
<dbReference type="InterPro" id="IPR013249">
    <property type="entry name" value="RNA_pol_sigma70_r4_t2"/>
</dbReference>
<keyword evidence="4" id="KW-0804">Transcription</keyword>
<dbReference type="InterPro" id="IPR036388">
    <property type="entry name" value="WH-like_DNA-bd_sf"/>
</dbReference>
<evidence type="ECO:0000256" key="1">
    <source>
        <dbReference type="ARBA" id="ARBA00010641"/>
    </source>
</evidence>
<dbReference type="eggNOG" id="COG1595">
    <property type="taxonomic scope" value="Bacteria"/>
</dbReference>
<dbReference type="InterPro" id="IPR013324">
    <property type="entry name" value="RNA_pol_sigma_r3/r4-like"/>
</dbReference>
<dbReference type="STRING" id="28115.HQ47_06200"/>
<dbReference type="SUPFAM" id="SSF88946">
    <property type="entry name" value="Sigma2 domain of RNA polymerase sigma factors"/>
    <property type="match status" value="1"/>
</dbReference>
<keyword evidence="3" id="KW-0731">Sigma factor</keyword>
<dbReference type="Gene3D" id="1.10.1740.10">
    <property type="match status" value="1"/>
</dbReference>
<evidence type="ECO:0000313" key="8">
    <source>
        <dbReference type="Proteomes" id="UP000030103"/>
    </source>
</evidence>
<dbReference type="Proteomes" id="UP000030103">
    <property type="component" value="Unassembled WGS sequence"/>
</dbReference>
<evidence type="ECO:0000256" key="3">
    <source>
        <dbReference type="ARBA" id="ARBA00023082"/>
    </source>
</evidence>
<dbReference type="Pfam" id="PF08281">
    <property type="entry name" value="Sigma70_r4_2"/>
    <property type="match status" value="1"/>
</dbReference>
<evidence type="ECO:0000259" key="5">
    <source>
        <dbReference type="Pfam" id="PF04542"/>
    </source>
</evidence>
<organism evidence="7 8">
    <name type="scientific">Porphyromonas macacae</name>
    <dbReference type="NCBI Taxonomy" id="28115"/>
    <lineage>
        <taxon>Bacteria</taxon>
        <taxon>Pseudomonadati</taxon>
        <taxon>Bacteroidota</taxon>
        <taxon>Bacteroidia</taxon>
        <taxon>Bacteroidales</taxon>
        <taxon>Porphyromonadaceae</taxon>
        <taxon>Porphyromonas</taxon>
    </lineage>
</organism>
<feature type="domain" description="RNA polymerase sigma factor 70 region 4 type 2" evidence="6">
    <location>
        <begin position="135"/>
        <end position="181"/>
    </location>
</feature>
<dbReference type="PANTHER" id="PTHR43133">
    <property type="entry name" value="RNA POLYMERASE ECF-TYPE SIGMA FACTO"/>
    <property type="match status" value="1"/>
</dbReference>